<evidence type="ECO:0000256" key="2">
    <source>
        <dbReference type="ARBA" id="ARBA00022908"/>
    </source>
</evidence>
<evidence type="ECO:0000256" key="1">
    <source>
        <dbReference type="ARBA" id="ARBA00008857"/>
    </source>
</evidence>
<dbReference type="Gene3D" id="1.10.443.10">
    <property type="entry name" value="Intergrase catalytic core"/>
    <property type="match status" value="1"/>
</dbReference>
<evidence type="ECO:0000256" key="3">
    <source>
        <dbReference type="ARBA" id="ARBA00023125"/>
    </source>
</evidence>
<dbReference type="InterPro" id="IPR013762">
    <property type="entry name" value="Integrase-like_cat_sf"/>
</dbReference>
<evidence type="ECO:0000313" key="7">
    <source>
        <dbReference type="Proteomes" id="UP000515240"/>
    </source>
</evidence>
<dbReference type="PANTHER" id="PTHR30629">
    <property type="entry name" value="PROPHAGE INTEGRASE"/>
    <property type="match status" value="1"/>
</dbReference>
<comment type="similarity">
    <text evidence="1">Belongs to the 'phage' integrase family.</text>
</comment>
<dbReference type="PANTHER" id="PTHR30629:SF2">
    <property type="entry name" value="PROPHAGE INTEGRASE INTS-RELATED"/>
    <property type="match status" value="1"/>
</dbReference>
<dbReference type="KEGG" id="cpis:HS961_15570"/>
<dbReference type="InterPro" id="IPR050808">
    <property type="entry name" value="Phage_Integrase"/>
</dbReference>
<keyword evidence="4" id="KW-0233">DNA recombination</keyword>
<dbReference type="GO" id="GO:0015074">
    <property type="term" value="P:DNA integration"/>
    <property type="evidence" value="ECO:0007669"/>
    <property type="project" value="UniProtKB-KW"/>
</dbReference>
<dbReference type="PROSITE" id="PS51898">
    <property type="entry name" value="TYR_RECOMBINASE"/>
    <property type="match status" value="1"/>
</dbReference>
<dbReference type="Pfam" id="PF00589">
    <property type="entry name" value="Phage_integrase"/>
    <property type="match status" value="1"/>
</dbReference>
<dbReference type="InterPro" id="IPR038488">
    <property type="entry name" value="Integrase_DNA-bd_sf"/>
</dbReference>
<dbReference type="Pfam" id="PF13356">
    <property type="entry name" value="Arm-DNA-bind_3"/>
    <property type="match status" value="1"/>
</dbReference>
<dbReference type="Pfam" id="PF22022">
    <property type="entry name" value="Phage_int_M"/>
    <property type="match status" value="1"/>
</dbReference>
<evidence type="ECO:0000313" key="6">
    <source>
        <dbReference type="EMBL" id="QMV74144.1"/>
    </source>
</evidence>
<dbReference type="Gene3D" id="3.30.160.390">
    <property type="entry name" value="Integrase, DNA-binding domain"/>
    <property type="match status" value="1"/>
</dbReference>
<gene>
    <name evidence="6" type="ORF">HS961_15570</name>
</gene>
<dbReference type="EMBL" id="CP058554">
    <property type="protein sequence ID" value="QMV74144.1"/>
    <property type="molecule type" value="Genomic_DNA"/>
</dbReference>
<dbReference type="RefSeq" id="WP_182323508.1">
    <property type="nucleotide sequence ID" value="NZ_CP058554.1"/>
</dbReference>
<dbReference type="CDD" id="cd00801">
    <property type="entry name" value="INT_P4_C"/>
    <property type="match status" value="1"/>
</dbReference>
<organism evidence="6 7">
    <name type="scientific">Comamonas piscis</name>
    <dbReference type="NCBI Taxonomy" id="1562974"/>
    <lineage>
        <taxon>Bacteria</taxon>
        <taxon>Pseudomonadati</taxon>
        <taxon>Pseudomonadota</taxon>
        <taxon>Betaproteobacteria</taxon>
        <taxon>Burkholderiales</taxon>
        <taxon>Comamonadaceae</taxon>
        <taxon>Comamonas</taxon>
    </lineage>
</organism>
<protein>
    <submittedName>
        <fullName evidence="6">Tyrosine-type recombinase/integrase</fullName>
    </submittedName>
</protein>
<keyword evidence="3" id="KW-0238">DNA-binding</keyword>
<dbReference type="InterPro" id="IPR025166">
    <property type="entry name" value="Integrase_DNA_bind_dom"/>
</dbReference>
<feature type="domain" description="Tyr recombinase" evidence="5">
    <location>
        <begin position="196"/>
        <end position="381"/>
    </location>
</feature>
<dbReference type="GO" id="GO:0006310">
    <property type="term" value="P:DNA recombination"/>
    <property type="evidence" value="ECO:0007669"/>
    <property type="project" value="UniProtKB-KW"/>
</dbReference>
<dbReference type="SUPFAM" id="SSF56349">
    <property type="entry name" value="DNA breaking-rejoining enzymes"/>
    <property type="match status" value="1"/>
</dbReference>
<dbReference type="InterPro" id="IPR011010">
    <property type="entry name" value="DNA_brk_join_enz"/>
</dbReference>
<dbReference type="Gene3D" id="1.10.150.130">
    <property type="match status" value="1"/>
</dbReference>
<proteinExistence type="inferred from homology"/>
<evidence type="ECO:0000259" key="5">
    <source>
        <dbReference type="PROSITE" id="PS51898"/>
    </source>
</evidence>
<name>A0A7G5EJG9_9BURK</name>
<dbReference type="InterPro" id="IPR053876">
    <property type="entry name" value="Phage_int_M"/>
</dbReference>
<dbReference type="GO" id="GO:0003677">
    <property type="term" value="F:DNA binding"/>
    <property type="evidence" value="ECO:0007669"/>
    <property type="project" value="UniProtKB-KW"/>
</dbReference>
<evidence type="ECO:0000256" key="4">
    <source>
        <dbReference type="ARBA" id="ARBA00023172"/>
    </source>
</evidence>
<dbReference type="Proteomes" id="UP000515240">
    <property type="component" value="Chromosome"/>
</dbReference>
<keyword evidence="7" id="KW-1185">Reference proteome</keyword>
<dbReference type="AlphaFoldDB" id="A0A7G5EJG9"/>
<sequence>MLTDTILKNIKPTGKVFKMADRDGLYVRVSPKGARTFAYNYRVNGRQETINFGQYGLGGLTLAEARQKLDEAKRLRNAGVSPARAAIAAVEGERTFASWAEEWMDKHRMADSTRAMKRSVYERDLKPHFHNKLMREIDHHALRRRTDEIVARGAPAVAIQARDIVMMVFRHAVERGLDVEANPADRVKPSSIATFVPRDRMLQPPDIKTLYTYMERVGTGMQFRVAVKLLLLTMVRKSELALATWDEVDFDARTWTIPKERMKMNRPHVVYLSRQSLDLMIALKTFGGSSSYVLPNRYESDKPMSAATLNRVISGAVEKARADGVEMPDCGPHDMRRTASTLLNEAGYATDWIEKCLAHEQKGVRAVYNKAEYREQRTAMMQDWADMIDGWTK</sequence>
<keyword evidence="2" id="KW-0229">DNA integration</keyword>
<dbReference type="InterPro" id="IPR010998">
    <property type="entry name" value="Integrase_recombinase_N"/>
</dbReference>
<dbReference type="InterPro" id="IPR002104">
    <property type="entry name" value="Integrase_catalytic"/>
</dbReference>
<accession>A0A7G5EJG9</accession>
<reference evidence="6 7" key="1">
    <citation type="journal article" date="2020" name="G3 (Bethesda)">
        <title>CeMbio - The Caenorhabditis elegans Microbiome Resource.</title>
        <authorList>
            <person name="Dirksen P."/>
            <person name="Assie A."/>
            <person name="Zimmermann J."/>
            <person name="Zhang F."/>
            <person name="Tietje A.M."/>
            <person name="Marsh S.A."/>
            <person name="Felix M.A."/>
            <person name="Shapira M."/>
            <person name="Kaleta C."/>
            <person name="Schulenburg H."/>
            <person name="Samuel B."/>
        </authorList>
    </citation>
    <scope>NUCLEOTIDE SEQUENCE [LARGE SCALE GENOMIC DNA]</scope>
    <source>
        <strain evidence="6 7">BIGb0172</strain>
    </source>
</reference>